<dbReference type="OrthoDB" id="3758478at2759"/>
<proteinExistence type="predicted"/>
<evidence type="ECO:0000313" key="2">
    <source>
        <dbReference type="Proteomes" id="UP000772434"/>
    </source>
</evidence>
<dbReference type="EMBL" id="JADNRY010000017">
    <property type="protein sequence ID" value="KAF9073540.1"/>
    <property type="molecule type" value="Genomic_DNA"/>
</dbReference>
<comment type="caution">
    <text evidence="1">The sequence shown here is derived from an EMBL/GenBank/DDBJ whole genome shotgun (WGS) entry which is preliminary data.</text>
</comment>
<name>A0A9P5Q4R5_9AGAR</name>
<evidence type="ECO:0000313" key="1">
    <source>
        <dbReference type="EMBL" id="KAF9073540.1"/>
    </source>
</evidence>
<organism evidence="1 2">
    <name type="scientific">Rhodocollybia butyracea</name>
    <dbReference type="NCBI Taxonomy" id="206335"/>
    <lineage>
        <taxon>Eukaryota</taxon>
        <taxon>Fungi</taxon>
        <taxon>Dikarya</taxon>
        <taxon>Basidiomycota</taxon>
        <taxon>Agaricomycotina</taxon>
        <taxon>Agaricomycetes</taxon>
        <taxon>Agaricomycetidae</taxon>
        <taxon>Agaricales</taxon>
        <taxon>Marasmiineae</taxon>
        <taxon>Omphalotaceae</taxon>
        <taxon>Rhodocollybia</taxon>
    </lineage>
</organism>
<gene>
    <name evidence="1" type="ORF">BDP27DRAFT_1318457</name>
</gene>
<dbReference type="InterPro" id="IPR050977">
    <property type="entry name" value="Fungal_Meroterpenoid_Isomerase"/>
</dbReference>
<dbReference type="Proteomes" id="UP000772434">
    <property type="component" value="Unassembled WGS sequence"/>
</dbReference>
<dbReference type="PANTHER" id="PTHR39598">
    <property type="entry name" value="AUSTINOL SYNTHESIS PROTEIN F-RELATED"/>
    <property type="match status" value="1"/>
</dbReference>
<dbReference type="AlphaFoldDB" id="A0A9P5Q4R5"/>
<sequence length="214" mass="24292">MRVKYKSRLSHKAITSTFSSVSFLSPQVFVTSIRTLGLEISRMSGSKHWTPSSLTYIVPDINKQSPNLQTALAFIDARNAWFSSTGGKTGVEQMMSLFDDSLEHRILPNSLARPVLKKNQYREYVQGLLRFIRTYKISLHEMIESNENSIVIHASSTGTSLSGVDFSNEYIIILHFKSSNEPGELPKIIKVKEWVDSKKTAEFFEEERRRAGVV</sequence>
<dbReference type="InterPro" id="IPR032710">
    <property type="entry name" value="NTF2-like_dom_sf"/>
</dbReference>
<dbReference type="Gene3D" id="3.10.450.50">
    <property type="match status" value="1"/>
</dbReference>
<dbReference type="PANTHER" id="PTHR39598:SF1">
    <property type="entry name" value="AUSTINOID BIOSYNTHESIS CLUSTERS PROTEIN F-RELATED"/>
    <property type="match status" value="1"/>
</dbReference>
<keyword evidence="2" id="KW-1185">Reference proteome</keyword>
<accession>A0A9P5Q4R5</accession>
<reference evidence="1" key="1">
    <citation type="submission" date="2020-11" db="EMBL/GenBank/DDBJ databases">
        <authorList>
            <consortium name="DOE Joint Genome Institute"/>
            <person name="Ahrendt S."/>
            <person name="Riley R."/>
            <person name="Andreopoulos W."/>
            <person name="Labutti K."/>
            <person name="Pangilinan J."/>
            <person name="Ruiz-Duenas F.J."/>
            <person name="Barrasa J.M."/>
            <person name="Sanchez-Garcia M."/>
            <person name="Camarero S."/>
            <person name="Miyauchi S."/>
            <person name="Serrano A."/>
            <person name="Linde D."/>
            <person name="Babiker R."/>
            <person name="Drula E."/>
            <person name="Ayuso-Fernandez I."/>
            <person name="Pacheco R."/>
            <person name="Padilla G."/>
            <person name="Ferreira P."/>
            <person name="Barriuso J."/>
            <person name="Kellner H."/>
            <person name="Castanera R."/>
            <person name="Alfaro M."/>
            <person name="Ramirez L."/>
            <person name="Pisabarro A.G."/>
            <person name="Kuo A."/>
            <person name="Tritt A."/>
            <person name="Lipzen A."/>
            <person name="He G."/>
            <person name="Yan M."/>
            <person name="Ng V."/>
            <person name="Cullen D."/>
            <person name="Martin F."/>
            <person name="Rosso M.-N."/>
            <person name="Henrissat B."/>
            <person name="Hibbett D."/>
            <person name="Martinez A.T."/>
            <person name="Grigoriev I.V."/>
        </authorList>
    </citation>
    <scope>NUCLEOTIDE SEQUENCE</scope>
    <source>
        <strain evidence="1">AH 40177</strain>
    </source>
</reference>
<dbReference type="SUPFAM" id="SSF54427">
    <property type="entry name" value="NTF2-like"/>
    <property type="match status" value="1"/>
</dbReference>
<protein>
    <submittedName>
        <fullName evidence="1">Uncharacterized protein</fullName>
    </submittedName>
</protein>